<dbReference type="InterPro" id="IPR035965">
    <property type="entry name" value="PAS-like_dom_sf"/>
</dbReference>
<evidence type="ECO:0000256" key="4">
    <source>
        <dbReference type="ARBA" id="ARBA00022553"/>
    </source>
</evidence>
<sequence length="411" mass="46970">MPNSKTNQKTSQANSTSSEAEILALRKEIEQLRLENAAAYEKLNTQQAIHKNFEVSHSRFEAIFYQSVLGQKIISADLKITQVNEALQRMMGYSKAELIGTRITEFAHPDFVLDWQALQKKLWEEQIPSFQIETCLLNKDGTSFWCRVTSILFQDQDATLGFTIVENIDKRKLLELELKKLYDNQETIMHMVAHDLKSPINNIMMAARFLKENLEESGEKRQEKAEQILSYVNLISETSDRALHLISELLLIGEIESRYLTLEETDLKDYIQLHLNSLRIVAERKCISLMFHHTGKPVFAAIDRDKFRWVLENLLSNAVKFSQENGQISLTLKEVGGKKMLQVQDNGIGIPAELLATVFQKFTKARRQGTNGEPTTGLGLYIVKQIIDEHKGRVWIESQVDAGTSVFIELP</sequence>
<keyword evidence="9" id="KW-0067">ATP-binding</keyword>
<keyword evidence="7" id="KW-0547">Nucleotide-binding</keyword>
<dbReference type="Pfam" id="PF02518">
    <property type="entry name" value="HATPase_c"/>
    <property type="match status" value="1"/>
</dbReference>
<comment type="catalytic activity">
    <reaction evidence="1">
        <text>ATP + protein L-histidine = ADP + protein N-phospho-L-histidine.</text>
        <dbReference type="EC" id="2.7.13.3"/>
    </reaction>
</comment>
<evidence type="ECO:0000256" key="6">
    <source>
        <dbReference type="ARBA" id="ARBA00022692"/>
    </source>
</evidence>
<dbReference type="NCBIfam" id="TIGR00229">
    <property type="entry name" value="sensory_box"/>
    <property type="match status" value="1"/>
</dbReference>
<dbReference type="PROSITE" id="PS50109">
    <property type="entry name" value="HIS_KIN"/>
    <property type="match status" value="1"/>
</dbReference>
<dbReference type="PRINTS" id="PR00344">
    <property type="entry name" value="BCTRLSENSOR"/>
</dbReference>
<dbReference type="InterPro" id="IPR036890">
    <property type="entry name" value="HATPase_C_sf"/>
</dbReference>
<evidence type="ECO:0000313" key="16">
    <source>
        <dbReference type="EMBL" id="SIR40386.1"/>
    </source>
</evidence>
<dbReference type="EMBL" id="FTNM01000006">
    <property type="protein sequence ID" value="SIR40386.1"/>
    <property type="molecule type" value="Genomic_DNA"/>
</dbReference>
<dbReference type="Proteomes" id="UP000185924">
    <property type="component" value="Unassembled WGS sequence"/>
</dbReference>
<comment type="subcellular location">
    <subcellularLocation>
        <location evidence="2">Membrane</location>
        <topology evidence="2">Multi-pass membrane protein</topology>
    </subcellularLocation>
</comment>
<dbReference type="SUPFAM" id="SSF55785">
    <property type="entry name" value="PYP-like sensor domain (PAS domain)"/>
    <property type="match status" value="1"/>
</dbReference>
<dbReference type="Gene3D" id="3.30.450.20">
    <property type="entry name" value="PAS domain"/>
    <property type="match status" value="1"/>
</dbReference>
<dbReference type="OrthoDB" id="9757990at2"/>
<accession>A0A1N7AMZ2</accession>
<keyword evidence="12" id="KW-0472">Membrane</keyword>
<keyword evidence="5" id="KW-0808">Transferase</keyword>
<evidence type="ECO:0000256" key="1">
    <source>
        <dbReference type="ARBA" id="ARBA00000085"/>
    </source>
</evidence>
<feature type="domain" description="Histidine kinase" evidence="14">
    <location>
        <begin position="191"/>
        <end position="411"/>
    </location>
</feature>
<evidence type="ECO:0000256" key="3">
    <source>
        <dbReference type="ARBA" id="ARBA00012438"/>
    </source>
</evidence>
<gene>
    <name evidence="16" type="ORF">SAMN05421545_3443</name>
</gene>
<dbReference type="SUPFAM" id="SSF55874">
    <property type="entry name" value="ATPase domain of HSP90 chaperone/DNA topoisomerase II/histidine kinase"/>
    <property type="match status" value="1"/>
</dbReference>
<evidence type="ECO:0000256" key="10">
    <source>
        <dbReference type="ARBA" id="ARBA00022989"/>
    </source>
</evidence>
<protein>
    <recommendedName>
        <fullName evidence="3">histidine kinase</fullName>
        <ecNumber evidence="3">2.7.13.3</ecNumber>
    </recommendedName>
</protein>
<dbReference type="GO" id="GO:0000156">
    <property type="term" value="F:phosphorelay response regulator activity"/>
    <property type="evidence" value="ECO:0007669"/>
    <property type="project" value="TreeGrafter"/>
</dbReference>
<dbReference type="SMART" id="SM00091">
    <property type="entry name" value="PAS"/>
    <property type="match status" value="1"/>
</dbReference>
<evidence type="ECO:0000256" key="11">
    <source>
        <dbReference type="ARBA" id="ARBA00023012"/>
    </source>
</evidence>
<dbReference type="InterPro" id="IPR050351">
    <property type="entry name" value="BphY/WalK/GraS-like"/>
</dbReference>
<dbReference type="AlphaFoldDB" id="A0A1N7AMZ2"/>
<dbReference type="PROSITE" id="PS50112">
    <property type="entry name" value="PAS"/>
    <property type="match status" value="1"/>
</dbReference>
<evidence type="ECO:0000313" key="17">
    <source>
        <dbReference type="Proteomes" id="UP000185924"/>
    </source>
</evidence>
<dbReference type="STRING" id="1077936.SAMN05421545_3443"/>
<evidence type="ECO:0000256" key="13">
    <source>
        <dbReference type="SAM" id="Coils"/>
    </source>
</evidence>
<evidence type="ECO:0000256" key="12">
    <source>
        <dbReference type="ARBA" id="ARBA00023136"/>
    </source>
</evidence>
<feature type="coiled-coil region" evidence="13">
    <location>
        <begin position="15"/>
        <end position="42"/>
    </location>
</feature>
<dbReference type="CDD" id="cd00082">
    <property type="entry name" value="HisKA"/>
    <property type="match status" value="1"/>
</dbReference>
<dbReference type="InterPro" id="IPR003594">
    <property type="entry name" value="HATPase_dom"/>
</dbReference>
<dbReference type="GO" id="GO:0000155">
    <property type="term" value="F:phosphorelay sensor kinase activity"/>
    <property type="evidence" value="ECO:0007669"/>
    <property type="project" value="InterPro"/>
</dbReference>
<dbReference type="GO" id="GO:0007234">
    <property type="term" value="P:osmosensory signaling via phosphorelay pathway"/>
    <property type="evidence" value="ECO:0007669"/>
    <property type="project" value="TreeGrafter"/>
</dbReference>
<evidence type="ECO:0000256" key="2">
    <source>
        <dbReference type="ARBA" id="ARBA00004141"/>
    </source>
</evidence>
<name>A0A1N7AMZ2_9BACT</name>
<dbReference type="SMART" id="SM00387">
    <property type="entry name" value="HATPase_c"/>
    <property type="match status" value="1"/>
</dbReference>
<dbReference type="GO" id="GO:0030295">
    <property type="term" value="F:protein kinase activator activity"/>
    <property type="evidence" value="ECO:0007669"/>
    <property type="project" value="TreeGrafter"/>
</dbReference>
<keyword evidence="10" id="KW-1133">Transmembrane helix</keyword>
<dbReference type="RefSeq" id="WP_076423003.1">
    <property type="nucleotide sequence ID" value="NZ_FTNM01000006.1"/>
</dbReference>
<proteinExistence type="predicted"/>
<keyword evidence="17" id="KW-1185">Reference proteome</keyword>
<dbReference type="CDD" id="cd00130">
    <property type="entry name" value="PAS"/>
    <property type="match status" value="1"/>
</dbReference>
<dbReference type="EC" id="2.7.13.3" evidence="3"/>
<dbReference type="PANTHER" id="PTHR42878">
    <property type="entry name" value="TWO-COMPONENT HISTIDINE KINASE"/>
    <property type="match status" value="1"/>
</dbReference>
<dbReference type="CDD" id="cd00075">
    <property type="entry name" value="HATPase"/>
    <property type="match status" value="1"/>
</dbReference>
<dbReference type="Pfam" id="PF00512">
    <property type="entry name" value="HisKA"/>
    <property type="match status" value="1"/>
</dbReference>
<evidence type="ECO:0000256" key="5">
    <source>
        <dbReference type="ARBA" id="ARBA00022679"/>
    </source>
</evidence>
<evidence type="ECO:0000259" key="14">
    <source>
        <dbReference type="PROSITE" id="PS50109"/>
    </source>
</evidence>
<evidence type="ECO:0000256" key="9">
    <source>
        <dbReference type="ARBA" id="ARBA00022840"/>
    </source>
</evidence>
<keyword evidence="6" id="KW-0812">Transmembrane</keyword>
<keyword evidence="4" id="KW-0597">Phosphoprotein</keyword>
<dbReference type="FunFam" id="3.30.565.10:FF:000006">
    <property type="entry name" value="Sensor histidine kinase WalK"/>
    <property type="match status" value="1"/>
</dbReference>
<feature type="domain" description="PAS" evidence="15">
    <location>
        <begin position="73"/>
        <end position="110"/>
    </location>
</feature>
<dbReference type="InterPro" id="IPR005467">
    <property type="entry name" value="His_kinase_dom"/>
</dbReference>
<dbReference type="InterPro" id="IPR000014">
    <property type="entry name" value="PAS"/>
</dbReference>
<dbReference type="InterPro" id="IPR003661">
    <property type="entry name" value="HisK_dim/P_dom"/>
</dbReference>
<keyword evidence="11" id="KW-0902">Two-component regulatory system</keyword>
<dbReference type="SUPFAM" id="SSF47384">
    <property type="entry name" value="Homodimeric domain of signal transducing histidine kinase"/>
    <property type="match status" value="1"/>
</dbReference>
<evidence type="ECO:0000259" key="15">
    <source>
        <dbReference type="PROSITE" id="PS50112"/>
    </source>
</evidence>
<dbReference type="GO" id="GO:0005524">
    <property type="term" value="F:ATP binding"/>
    <property type="evidence" value="ECO:0007669"/>
    <property type="project" value="UniProtKB-KW"/>
</dbReference>
<dbReference type="InterPro" id="IPR036097">
    <property type="entry name" value="HisK_dim/P_sf"/>
</dbReference>
<keyword evidence="13" id="KW-0175">Coiled coil</keyword>
<dbReference type="SMART" id="SM00388">
    <property type="entry name" value="HisKA"/>
    <property type="match status" value="1"/>
</dbReference>
<evidence type="ECO:0000256" key="8">
    <source>
        <dbReference type="ARBA" id="ARBA00022777"/>
    </source>
</evidence>
<dbReference type="PANTHER" id="PTHR42878:SF7">
    <property type="entry name" value="SENSOR HISTIDINE KINASE GLRK"/>
    <property type="match status" value="1"/>
</dbReference>
<keyword evidence="8 16" id="KW-0418">Kinase</keyword>
<dbReference type="Gene3D" id="3.30.565.10">
    <property type="entry name" value="Histidine kinase-like ATPase, C-terminal domain"/>
    <property type="match status" value="1"/>
</dbReference>
<dbReference type="Gene3D" id="1.10.287.130">
    <property type="match status" value="1"/>
</dbReference>
<dbReference type="InterPro" id="IPR004358">
    <property type="entry name" value="Sig_transdc_His_kin-like_C"/>
</dbReference>
<reference evidence="17" key="1">
    <citation type="submission" date="2017-01" db="EMBL/GenBank/DDBJ databases">
        <authorList>
            <person name="Varghese N."/>
            <person name="Submissions S."/>
        </authorList>
    </citation>
    <scope>NUCLEOTIDE SEQUENCE [LARGE SCALE GENOMIC DNA]</scope>
    <source>
        <strain evidence="17">DM9</strain>
    </source>
</reference>
<dbReference type="GO" id="GO:0016020">
    <property type="term" value="C:membrane"/>
    <property type="evidence" value="ECO:0007669"/>
    <property type="project" value="UniProtKB-SubCell"/>
</dbReference>
<evidence type="ECO:0000256" key="7">
    <source>
        <dbReference type="ARBA" id="ARBA00022741"/>
    </source>
</evidence>
<dbReference type="Pfam" id="PF13426">
    <property type="entry name" value="PAS_9"/>
    <property type="match status" value="1"/>
</dbReference>
<organism evidence="16 17">
    <name type="scientific">Pontibacter lucknowensis</name>
    <dbReference type="NCBI Taxonomy" id="1077936"/>
    <lineage>
        <taxon>Bacteria</taxon>
        <taxon>Pseudomonadati</taxon>
        <taxon>Bacteroidota</taxon>
        <taxon>Cytophagia</taxon>
        <taxon>Cytophagales</taxon>
        <taxon>Hymenobacteraceae</taxon>
        <taxon>Pontibacter</taxon>
    </lineage>
</organism>